<organism evidence="1 2">
    <name type="scientific">Amblyomma americanum</name>
    <name type="common">Lone star tick</name>
    <dbReference type="NCBI Taxonomy" id="6943"/>
    <lineage>
        <taxon>Eukaryota</taxon>
        <taxon>Metazoa</taxon>
        <taxon>Ecdysozoa</taxon>
        <taxon>Arthropoda</taxon>
        <taxon>Chelicerata</taxon>
        <taxon>Arachnida</taxon>
        <taxon>Acari</taxon>
        <taxon>Parasitiformes</taxon>
        <taxon>Ixodida</taxon>
        <taxon>Ixodoidea</taxon>
        <taxon>Ixodidae</taxon>
        <taxon>Amblyomminae</taxon>
        <taxon>Amblyomma</taxon>
    </lineage>
</organism>
<keyword evidence="2" id="KW-1185">Reference proteome</keyword>
<proteinExistence type="predicted"/>
<dbReference type="Proteomes" id="UP001321473">
    <property type="component" value="Unassembled WGS sequence"/>
</dbReference>
<name>A0AAQ4D4E5_AMBAM</name>
<comment type="caution">
    <text evidence="1">The sequence shown here is derived from an EMBL/GenBank/DDBJ whole genome shotgun (WGS) entry which is preliminary data.</text>
</comment>
<evidence type="ECO:0000313" key="2">
    <source>
        <dbReference type="Proteomes" id="UP001321473"/>
    </source>
</evidence>
<protein>
    <submittedName>
        <fullName evidence="1">Uncharacterized protein</fullName>
    </submittedName>
</protein>
<reference evidence="1 2" key="1">
    <citation type="journal article" date="2023" name="Arcadia Sci">
        <title>De novo assembly of a long-read Amblyomma americanum tick genome.</title>
        <authorList>
            <person name="Chou S."/>
            <person name="Poskanzer K.E."/>
            <person name="Rollins M."/>
            <person name="Thuy-Boun P.S."/>
        </authorList>
    </citation>
    <scope>NUCLEOTIDE SEQUENCE [LARGE SCALE GENOMIC DNA]</scope>
    <source>
        <strain evidence="1">F_SG_1</strain>
        <tissue evidence="1">Salivary glands</tissue>
    </source>
</reference>
<dbReference type="EMBL" id="JARKHS020035323">
    <property type="protein sequence ID" value="KAK8757335.1"/>
    <property type="molecule type" value="Genomic_DNA"/>
</dbReference>
<dbReference type="AlphaFoldDB" id="A0AAQ4D4E5"/>
<gene>
    <name evidence="1" type="ORF">V5799_005033</name>
</gene>
<sequence length="519" mass="56183">MTVHRRRFPLDGAATPGMTNITTIQSACILIPTSITTSHMVHSPHIKDPSIQFFTCGLGCSDDDTMLRNPLSFAVQVFLELLHSAHDGSPPATRAHYFPPDGAATPAMSKITTIQSACILIPTMITTSHMVHSPNIKNPSIQFFTWGLGCSNEGTMLRNPLCFAVQVFLELIHAAHVGFPPATRAHYFPPDGAGTPAMTTITTIEDTFILMPTSITTSHMFHSPDIKGPSIQFFTCVLCCSNVGTMIRNPLSFAVQVFLELLHGAHDGSPPATRAHYFPLDGAATPAKTNSTTIQSACILIPTSITASPMVHSPDNRDPSIQFFTCGPGCSNDGTMLKKPLCFAVEVFLELLRAAHDGSPPATRAQYFPPDGAATPAMTNITANQGACILIPTSITTSHMVHSPDIKDTSIQLFTCVLGCSNEGTMLRNPICFAVQVFLGFLHPAHDGSPPAYSPCALSSPYALHYCGRRRNNGHDQYHHHPKRLHLDTDIDYDISHGSFAGYIGPINPVLHLWARLQQ</sequence>
<evidence type="ECO:0000313" key="1">
    <source>
        <dbReference type="EMBL" id="KAK8757335.1"/>
    </source>
</evidence>
<accession>A0AAQ4D4E5</accession>